<dbReference type="Proteomes" id="UP000050794">
    <property type="component" value="Unassembled WGS sequence"/>
</dbReference>
<dbReference type="Gene3D" id="1.10.510.10">
    <property type="entry name" value="Transferase(Phosphotransferase) domain 1"/>
    <property type="match status" value="1"/>
</dbReference>
<evidence type="ECO:0000313" key="3">
    <source>
        <dbReference type="EMBL" id="VDM25016.1"/>
    </source>
</evidence>
<evidence type="ECO:0000313" key="5">
    <source>
        <dbReference type="WBParaSite" id="TCNE_0000087601-mRNA-1"/>
    </source>
</evidence>
<accession>A0A183TXA7</accession>
<dbReference type="InterPro" id="IPR011009">
    <property type="entry name" value="Kinase-like_dom_sf"/>
</dbReference>
<dbReference type="AlphaFoldDB" id="A0A183TXA7"/>
<keyword evidence="4" id="KW-1185">Reference proteome</keyword>
<organism evidence="4 5">
    <name type="scientific">Toxocara canis</name>
    <name type="common">Canine roundworm</name>
    <dbReference type="NCBI Taxonomy" id="6265"/>
    <lineage>
        <taxon>Eukaryota</taxon>
        <taxon>Metazoa</taxon>
        <taxon>Ecdysozoa</taxon>
        <taxon>Nematoda</taxon>
        <taxon>Chromadorea</taxon>
        <taxon>Rhabditida</taxon>
        <taxon>Spirurina</taxon>
        <taxon>Ascaridomorpha</taxon>
        <taxon>Ascaridoidea</taxon>
        <taxon>Toxocaridae</taxon>
        <taxon>Toxocara</taxon>
    </lineage>
</organism>
<reference evidence="5" key="1">
    <citation type="submission" date="2016-06" db="UniProtKB">
        <authorList>
            <consortium name="WormBaseParasite"/>
        </authorList>
    </citation>
    <scope>IDENTIFICATION</scope>
</reference>
<evidence type="ECO:0000256" key="2">
    <source>
        <dbReference type="ARBA" id="ARBA00022840"/>
    </source>
</evidence>
<protein>
    <submittedName>
        <fullName evidence="5">Protein kinase domain-containing protein</fullName>
    </submittedName>
</protein>
<dbReference type="InterPro" id="IPR050117">
    <property type="entry name" value="MAPK"/>
</dbReference>
<keyword evidence="1" id="KW-0547">Nucleotide-binding</keyword>
<dbReference type="SUPFAM" id="SSF56112">
    <property type="entry name" value="Protein kinase-like (PK-like)"/>
    <property type="match status" value="1"/>
</dbReference>
<name>A0A183TXA7_TOXCA</name>
<evidence type="ECO:0000256" key="1">
    <source>
        <dbReference type="ARBA" id="ARBA00022741"/>
    </source>
</evidence>
<gene>
    <name evidence="3" type="ORF">TCNE_LOCUS877</name>
</gene>
<dbReference type="EMBL" id="UYWY01000513">
    <property type="protein sequence ID" value="VDM25016.1"/>
    <property type="molecule type" value="Genomic_DNA"/>
</dbReference>
<dbReference type="GO" id="GO:0005524">
    <property type="term" value="F:ATP binding"/>
    <property type="evidence" value="ECO:0007669"/>
    <property type="project" value="UniProtKB-KW"/>
</dbReference>
<evidence type="ECO:0000313" key="4">
    <source>
        <dbReference type="Proteomes" id="UP000050794"/>
    </source>
</evidence>
<keyword evidence="2" id="KW-0067">ATP-binding</keyword>
<reference evidence="3 4" key="2">
    <citation type="submission" date="2018-11" db="EMBL/GenBank/DDBJ databases">
        <authorList>
            <consortium name="Pathogen Informatics"/>
        </authorList>
    </citation>
    <scope>NUCLEOTIDE SEQUENCE [LARGE SCALE GENOMIC DNA]</scope>
</reference>
<dbReference type="WBParaSite" id="TCNE_0000087601-mRNA-1">
    <property type="protein sequence ID" value="TCNE_0000087601-mRNA-1"/>
    <property type="gene ID" value="TCNE_0000087601"/>
</dbReference>
<dbReference type="PANTHER" id="PTHR24055">
    <property type="entry name" value="MITOGEN-ACTIVATED PROTEIN KINASE"/>
    <property type="match status" value="1"/>
</dbReference>
<dbReference type="Gene3D" id="3.30.200.20">
    <property type="entry name" value="Phosphorylase Kinase, domain 1"/>
    <property type="match status" value="1"/>
</dbReference>
<proteinExistence type="predicted"/>
<sequence>MTLWSEMFSWRKTIVRVQCKYPYREIAASQDYTLQVCIKKAVAQYRLIAELCGSPDKDLMGKLARNEAILNVITHLGVYKRKRFADFFPKSFPPDLIDFLDRVLVLDPEKRMTVQEALAHPYLAEYSVPEDEPVACGPFVIKECNDCHRTLTEWKGTPQTHSPFLLISLNFRALHFVSLSAQRERVALVVTKTALQFGLRSTNTEVLARILIQRLLKNKTMTCETLYENDWLHMRDIGYTIVNDSRKIIENKEMSSLVIHNNAGYGIGDVIERGLTSNSVTLGTQ</sequence>